<keyword evidence="2" id="KW-1185">Reference proteome</keyword>
<proteinExistence type="predicted"/>
<dbReference type="Proteomes" id="UP000824998">
    <property type="component" value="Unassembled WGS sequence"/>
</dbReference>
<reference evidence="1" key="1">
    <citation type="journal article" date="2021" name="IMA Fungus">
        <title>Genomic characterization of three marine fungi, including Emericellopsis atlantica sp. nov. with signatures of a generalist lifestyle and marine biomass degradation.</title>
        <authorList>
            <person name="Hagestad O.C."/>
            <person name="Hou L."/>
            <person name="Andersen J.H."/>
            <person name="Hansen E.H."/>
            <person name="Altermark B."/>
            <person name="Li C."/>
            <person name="Kuhnert E."/>
            <person name="Cox R.J."/>
            <person name="Crous P.W."/>
            <person name="Spatafora J.W."/>
            <person name="Lail K."/>
            <person name="Amirebrahimi M."/>
            <person name="Lipzen A."/>
            <person name="Pangilinan J."/>
            <person name="Andreopoulos W."/>
            <person name="Hayes R.D."/>
            <person name="Ng V."/>
            <person name="Grigoriev I.V."/>
            <person name="Jackson S.A."/>
            <person name="Sutton T.D.S."/>
            <person name="Dobson A.D.W."/>
            <person name="Rama T."/>
        </authorList>
    </citation>
    <scope>NUCLEOTIDE SEQUENCE</scope>
    <source>
        <strain evidence="1">TRa018bII</strain>
    </source>
</reference>
<gene>
    <name evidence="1" type="ORF">BJ875DRAFT_443981</name>
</gene>
<dbReference type="PROSITE" id="PS51257">
    <property type="entry name" value="PROKAR_LIPOPROTEIN"/>
    <property type="match status" value="1"/>
</dbReference>
<dbReference type="AlphaFoldDB" id="A0A9P7YEI9"/>
<protein>
    <submittedName>
        <fullName evidence="1">Uncharacterized protein</fullName>
    </submittedName>
</protein>
<sequence length="201" mass="22466">MSSIRPPIPSHSGIICGCEDCNPAPCEVNEEFNFGFIGRPLVDYISRVYGIPLDVVIGVLGAKLRQLTIGFQLAAVDRSTGSPGVEVFTKMMIESVASNLSVHIRNGIFARSRPSAKDVLMSYSSNEEWVVFNTFRTLRELRYAEVPMATWKRVLCAIDVELKITAIKLRLIIYLLRSSFYLRRTGLEQLASLQSELHLLG</sequence>
<dbReference type="EMBL" id="MU251594">
    <property type="protein sequence ID" value="KAG9231558.1"/>
    <property type="molecule type" value="Genomic_DNA"/>
</dbReference>
<comment type="caution">
    <text evidence="1">The sequence shown here is derived from an EMBL/GenBank/DDBJ whole genome shotgun (WGS) entry which is preliminary data.</text>
</comment>
<evidence type="ECO:0000313" key="2">
    <source>
        <dbReference type="Proteomes" id="UP000824998"/>
    </source>
</evidence>
<evidence type="ECO:0000313" key="1">
    <source>
        <dbReference type="EMBL" id="KAG9231558.1"/>
    </source>
</evidence>
<organism evidence="1 2">
    <name type="scientific">Amylocarpus encephaloides</name>
    <dbReference type="NCBI Taxonomy" id="45428"/>
    <lineage>
        <taxon>Eukaryota</taxon>
        <taxon>Fungi</taxon>
        <taxon>Dikarya</taxon>
        <taxon>Ascomycota</taxon>
        <taxon>Pezizomycotina</taxon>
        <taxon>Leotiomycetes</taxon>
        <taxon>Helotiales</taxon>
        <taxon>Helotiales incertae sedis</taxon>
        <taxon>Amylocarpus</taxon>
    </lineage>
</organism>
<accession>A0A9P7YEI9</accession>
<name>A0A9P7YEI9_9HELO</name>